<proteinExistence type="predicted"/>
<evidence type="ECO:0000313" key="3">
    <source>
        <dbReference type="Proteomes" id="UP000676169"/>
    </source>
</evidence>
<gene>
    <name evidence="2" type="ORF">KBB96_02810</name>
</gene>
<dbReference type="RefSeq" id="WP_211632039.1">
    <property type="nucleotide sequence ID" value="NZ_CP073100.1"/>
</dbReference>
<feature type="region of interest" description="Disordered" evidence="1">
    <location>
        <begin position="141"/>
        <end position="177"/>
    </location>
</feature>
<dbReference type="EMBL" id="CP073100">
    <property type="protein sequence ID" value="QUE51828.1"/>
    <property type="molecule type" value="Genomic_DNA"/>
</dbReference>
<protein>
    <submittedName>
        <fullName evidence="2">Uncharacterized protein</fullName>
    </submittedName>
</protein>
<evidence type="ECO:0000313" key="2">
    <source>
        <dbReference type="EMBL" id="QUE51828.1"/>
    </source>
</evidence>
<feature type="compositionally biased region" description="Polar residues" evidence="1">
    <location>
        <begin position="151"/>
        <end position="167"/>
    </location>
</feature>
<sequence>MMKRALPFLLACLWCFSGGIGIAGEFRHVGDYLVKSRMKLTGDKATPIAIKPMLLRVYTDGVEIRVTAEDDPDARSTFEIYRSDGIGRQRTPGGALEVIPGVQALSQSSGLVRHLRLSRETLTITSFPGVSDQTIVTTAVGVEGNPENPSPKKQAQQPSHESSTATVEPSRPDSAPR</sequence>
<dbReference type="KEGG" id="lamb:KBB96_02810"/>
<dbReference type="AlphaFoldDB" id="A0A975J0L5"/>
<organism evidence="2 3">
    <name type="scientific">Luteolibacter ambystomatis</name>
    <dbReference type="NCBI Taxonomy" id="2824561"/>
    <lineage>
        <taxon>Bacteria</taxon>
        <taxon>Pseudomonadati</taxon>
        <taxon>Verrucomicrobiota</taxon>
        <taxon>Verrucomicrobiia</taxon>
        <taxon>Verrucomicrobiales</taxon>
        <taxon>Verrucomicrobiaceae</taxon>
        <taxon>Luteolibacter</taxon>
    </lineage>
</organism>
<dbReference type="Proteomes" id="UP000676169">
    <property type="component" value="Chromosome"/>
</dbReference>
<reference evidence="2" key="1">
    <citation type="submission" date="2021-04" db="EMBL/GenBank/DDBJ databases">
        <title>Luteolibacter sp. 32A isolated from the skin of an Anderson's salamander (Ambystoma andersonii).</title>
        <authorList>
            <person name="Spergser J."/>
            <person name="Busse H.-J."/>
        </authorList>
    </citation>
    <scope>NUCLEOTIDE SEQUENCE</scope>
    <source>
        <strain evidence="2">32A</strain>
    </source>
</reference>
<keyword evidence="3" id="KW-1185">Reference proteome</keyword>
<accession>A0A975J0L5</accession>
<name>A0A975J0L5_9BACT</name>
<evidence type="ECO:0000256" key="1">
    <source>
        <dbReference type="SAM" id="MobiDB-lite"/>
    </source>
</evidence>